<organism evidence="2 3">
    <name type="scientific">Mesorhizobium abyssinicae</name>
    <dbReference type="NCBI Taxonomy" id="1209958"/>
    <lineage>
        <taxon>Bacteria</taxon>
        <taxon>Pseudomonadati</taxon>
        <taxon>Pseudomonadota</taxon>
        <taxon>Alphaproteobacteria</taxon>
        <taxon>Hyphomicrobiales</taxon>
        <taxon>Phyllobacteriaceae</taxon>
        <taxon>Mesorhizobium</taxon>
    </lineage>
</organism>
<reference evidence="2 3" key="1">
    <citation type="submission" date="2023-08" db="EMBL/GenBank/DDBJ databases">
        <title>Implementing the SeqCode for naming new Mesorhizobium species isolated from Vachellia karroo root nodules.</title>
        <authorList>
            <person name="Van Lill M."/>
        </authorList>
    </citation>
    <scope>NUCLEOTIDE SEQUENCE [LARGE SCALE GENOMIC DNA]</scope>
    <source>
        <strain evidence="2 3">VK4B</strain>
    </source>
</reference>
<dbReference type="EMBL" id="JAVIIP010000003">
    <property type="protein sequence ID" value="MDX8537074.1"/>
    <property type="molecule type" value="Genomic_DNA"/>
</dbReference>
<sequence>MTNKETSTNFQARENPMDAETPKKLPQAKKEDRPSVGAWGDLDAYPEYRKKRDA</sequence>
<evidence type="ECO:0000313" key="3">
    <source>
        <dbReference type="Proteomes" id="UP001276564"/>
    </source>
</evidence>
<keyword evidence="3" id="KW-1185">Reference proteome</keyword>
<dbReference type="RefSeq" id="WP_320319852.1">
    <property type="nucleotide sequence ID" value="NZ_JAVIIP010000003.1"/>
</dbReference>
<protein>
    <submittedName>
        <fullName evidence="2">Uncharacterized protein</fullName>
    </submittedName>
</protein>
<evidence type="ECO:0000313" key="2">
    <source>
        <dbReference type="EMBL" id="MDX8537074.1"/>
    </source>
</evidence>
<dbReference type="Proteomes" id="UP001276564">
    <property type="component" value="Unassembled WGS sequence"/>
</dbReference>
<comment type="caution">
    <text evidence="2">The sequence shown here is derived from an EMBL/GenBank/DDBJ whole genome shotgun (WGS) entry which is preliminary data.</text>
</comment>
<evidence type="ECO:0000256" key="1">
    <source>
        <dbReference type="SAM" id="MobiDB-lite"/>
    </source>
</evidence>
<gene>
    <name evidence="2" type="ORF">RFM23_05480</name>
</gene>
<proteinExistence type="predicted"/>
<name>A0ABU5AIG6_9HYPH</name>
<feature type="compositionally biased region" description="Polar residues" evidence="1">
    <location>
        <begin position="1"/>
        <end position="12"/>
    </location>
</feature>
<feature type="compositionally biased region" description="Basic and acidic residues" evidence="1">
    <location>
        <begin position="20"/>
        <end position="34"/>
    </location>
</feature>
<feature type="region of interest" description="Disordered" evidence="1">
    <location>
        <begin position="1"/>
        <end position="54"/>
    </location>
</feature>
<accession>A0ABU5AIG6</accession>